<accession>A0A4R1Q4W6</accession>
<dbReference type="Proteomes" id="UP000295063">
    <property type="component" value="Unassembled WGS sequence"/>
</dbReference>
<evidence type="ECO:0000256" key="1">
    <source>
        <dbReference type="SAM" id="Coils"/>
    </source>
</evidence>
<gene>
    <name evidence="2" type="ORF">EV210_110153</name>
</gene>
<evidence type="ECO:0008006" key="4">
    <source>
        <dbReference type="Google" id="ProtNLM"/>
    </source>
</evidence>
<proteinExistence type="predicted"/>
<sequence>MGEDRNLAEVLRARIEDLEDKVEALRISRRVLMNLIDSLEREKREQVNNLEIQNERLQKNNCRYAKVIMCRNAKITELEEKLRLARTANNRTGNSST</sequence>
<dbReference type="EMBL" id="SLUI01000010">
    <property type="protein sequence ID" value="TCL35908.1"/>
    <property type="molecule type" value="Genomic_DNA"/>
</dbReference>
<reference evidence="2 3" key="1">
    <citation type="submission" date="2019-03" db="EMBL/GenBank/DDBJ databases">
        <title>Genomic Encyclopedia of Type Strains, Phase IV (KMG-IV): sequencing the most valuable type-strain genomes for metagenomic binning, comparative biology and taxonomic classification.</title>
        <authorList>
            <person name="Goeker M."/>
        </authorList>
    </citation>
    <scope>NUCLEOTIDE SEQUENCE [LARGE SCALE GENOMIC DNA]</scope>
    <source>
        <strain evidence="2 3">DSM 15969</strain>
    </source>
</reference>
<evidence type="ECO:0000313" key="3">
    <source>
        <dbReference type="Proteomes" id="UP000295063"/>
    </source>
</evidence>
<dbReference type="AlphaFoldDB" id="A0A4R1Q4W6"/>
<keyword evidence="3" id="KW-1185">Reference proteome</keyword>
<protein>
    <recommendedName>
        <fullName evidence="4">Translation initiation factor 2</fullName>
    </recommendedName>
</protein>
<dbReference type="OrthoDB" id="1683221at2"/>
<evidence type="ECO:0000313" key="2">
    <source>
        <dbReference type="EMBL" id="TCL35908.1"/>
    </source>
</evidence>
<comment type="caution">
    <text evidence="2">The sequence shown here is derived from an EMBL/GenBank/DDBJ whole genome shotgun (WGS) entry which is preliminary data.</text>
</comment>
<feature type="coiled-coil region" evidence="1">
    <location>
        <begin position="1"/>
        <end position="60"/>
    </location>
</feature>
<keyword evidence="1" id="KW-0175">Coiled coil</keyword>
<organism evidence="2 3">
    <name type="scientific">Anaerospora hongkongensis</name>
    <dbReference type="NCBI Taxonomy" id="244830"/>
    <lineage>
        <taxon>Bacteria</taxon>
        <taxon>Bacillati</taxon>
        <taxon>Bacillota</taxon>
        <taxon>Negativicutes</taxon>
        <taxon>Selenomonadales</taxon>
        <taxon>Sporomusaceae</taxon>
        <taxon>Anaerospora</taxon>
    </lineage>
</organism>
<name>A0A4R1Q4W6_9FIRM</name>
<dbReference type="RefSeq" id="WP_132082247.1">
    <property type="nucleotide sequence ID" value="NZ_DAIMLW010000115.1"/>
</dbReference>